<name>A0A2V4AYU3_9PSEU</name>
<dbReference type="PANTHER" id="PTHR33371">
    <property type="entry name" value="INTERMEMBRANE PHOSPHOLIPID TRANSPORT SYSTEM BINDING PROTEIN MLAD-RELATED"/>
    <property type="match status" value="1"/>
</dbReference>
<accession>A0A2V4AYU3</accession>
<dbReference type="Pfam" id="PF02470">
    <property type="entry name" value="MlaD"/>
    <property type="match status" value="1"/>
</dbReference>
<dbReference type="Pfam" id="PF11887">
    <property type="entry name" value="Mce4_CUP1"/>
    <property type="match status" value="1"/>
</dbReference>
<proteinExistence type="predicted"/>
<dbReference type="PANTHER" id="PTHR33371:SF4">
    <property type="entry name" value="INTERMEMBRANE PHOSPHOLIPID TRANSPORT SYSTEM BINDING PROTEIN MLAD"/>
    <property type="match status" value="1"/>
</dbReference>
<dbReference type="GO" id="GO:0005576">
    <property type="term" value="C:extracellular region"/>
    <property type="evidence" value="ECO:0007669"/>
    <property type="project" value="TreeGrafter"/>
</dbReference>
<dbReference type="InterPro" id="IPR024516">
    <property type="entry name" value="Mce_C"/>
</dbReference>
<feature type="domain" description="Mammalian cell entry C-terminal" evidence="2">
    <location>
        <begin position="113"/>
        <end position="298"/>
    </location>
</feature>
<evidence type="ECO:0000259" key="1">
    <source>
        <dbReference type="Pfam" id="PF02470"/>
    </source>
</evidence>
<gene>
    <name evidence="3" type="ORF">BAY60_11345</name>
</gene>
<evidence type="ECO:0000313" key="3">
    <source>
        <dbReference type="EMBL" id="PXY27074.1"/>
    </source>
</evidence>
<protein>
    <submittedName>
        <fullName evidence="3">ABC transporter substrate-binding protein</fullName>
    </submittedName>
</protein>
<comment type="caution">
    <text evidence="3">The sequence shown here is derived from an EMBL/GenBank/DDBJ whole genome shotgun (WGS) entry which is preliminary data.</text>
</comment>
<dbReference type="InterPro" id="IPR052336">
    <property type="entry name" value="MlaD_Phospholipid_Transporter"/>
</dbReference>
<organism evidence="3 4">
    <name type="scientific">Prauserella muralis</name>
    <dbReference type="NCBI Taxonomy" id="588067"/>
    <lineage>
        <taxon>Bacteria</taxon>
        <taxon>Bacillati</taxon>
        <taxon>Actinomycetota</taxon>
        <taxon>Actinomycetes</taxon>
        <taxon>Pseudonocardiales</taxon>
        <taxon>Pseudonocardiaceae</taxon>
        <taxon>Prauserella</taxon>
    </lineage>
</organism>
<dbReference type="EMBL" id="MASW01000002">
    <property type="protein sequence ID" value="PXY27074.1"/>
    <property type="molecule type" value="Genomic_DNA"/>
</dbReference>
<sequence>MTATRLRLLLTVLVVLGLLLATGLWWVLARDGDPRVTAYFTRAVGVYPGSDVRVLGVRVGEVEAVTPRGERVEVVLRVERDAPVAADTRAVVVAPSVVADRYVQLPDLAAGGPRIADGAMIPAGRTATPVELDQLYASLNDLVTALGPDGANARGALSDLLDTGAANLHGNGAAFNESVRHVADLARTLAGSEDDLFGTVEQLSRFTGMLAGNDSRVRQATDQLARVWQTLSADRDELSAALRTLGTALGEIQAFIRDNRAAVKSNVDKLAGTTQLLTDQRASLAEALDAAPLAADNVLRAFDPDSGTLQGRTNLLEYLPVPATGGEG</sequence>
<evidence type="ECO:0000313" key="4">
    <source>
        <dbReference type="Proteomes" id="UP000249915"/>
    </source>
</evidence>
<evidence type="ECO:0000259" key="2">
    <source>
        <dbReference type="Pfam" id="PF11887"/>
    </source>
</evidence>
<dbReference type="InterPro" id="IPR003399">
    <property type="entry name" value="Mce/MlaD"/>
</dbReference>
<dbReference type="AlphaFoldDB" id="A0A2V4AYU3"/>
<feature type="domain" description="Mce/MlaD" evidence="1">
    <location>
        <begin position="34"/>
        <end position="105"/>
    </location>
</feature>
<dbReference type="OrthoDB" id="4516955at2"/>
<reference evidence="3 4" key="1">
    <citation type="submission" date="2016-07" db="EMBL/GenBank/DDBJ databases">
        <title>Draft genome sequence of Prauserella muralis DSM 45305, isolated from a mould-covered wall in an indoor environment.</title>
        <authorList>
            <person name="Ruckert C."/>
            <person name="Albersmeier A."/>
            <person name="Jiang C.-L."/>
            <person name="Jiang Y."/>
            <person name="Kalinowski J."/>
            <person name="Schneider O."/>
            <person name="Winkler A."/>
            <person name="Zotchev S.B."/>
        </authorList>
    </citation>
    <scope>NUCLEOTIDE SEQUENCE [LARGE SCALE GENOMIC DNA]</scope>
    <source>
        <strain evidence="3 4">DSM 45305</strain>
    </source>
</reference>
<dbReference type="RefSeq" id="WP_112281075.1">
    <property type="nucleotide sequence ID" value="NZ_MASW01000002.1"/>
</dbReference>
<dbReference type="Proteomes" id="UP000249915">
    <property type="component" value="Unassembled WGS sequence"/>
</dbReference>
<dbReference type="NCBIfam" id="TIGR00996">
    <property type="entry name" value="Mtu_fam_mce"/>
    <property type="match status" value="1"/>
</dbReference>
<dbReference type="InterPro" id="IPR005693">
    <property type="entry name" value="Mce"/>
</dbReference>
<keyword evidence="4" id="KW-1185">Reference proteome</keyword>